<dbReference type="EMBL" id="NIDF01000001">
    <property type="protein sequence ID" value="TYJ59019.1"/>
    <property type="molecule type" value="Genomic_DNA"/>
</dbReference>
<dbReference type="InterPro" id="IPR029063">
    <property type="entry name" value="SAM-dependent_MTases_sf"/>
</dbReference>
<evidence type="ECO:0000313" key="3">
    <source>
        <dbReference type="Proteomes" id="UP000322245"/>
    </source>
</evidence>
<comment type="caution">
    <text evidence="2">The sequence shown here is derived from an EMBL/GenBank/DDBJ whole genome shotgun (WGS) entry which is preliminary data.</text>
</comment>
<keyword evidence="3" id="KW-1185">Reference proteome</keyword>
<organism evidence="2 3">
    <name type="scientific">Cryptococcus floricola</name>
    <dbReference type="NCBI Taxonomy" id="2591691"/>
    <lineage>
        <taxon>Eukaryota</taxon>
        <taxon>Fungi</taxon>
        <taxon>Dikarya</taxon>
        <taxon>Basidiomycota</taxon>
        <taxon>Agaricomycotina</taxon>
        <taxon>Tremellomycetes</taxon>
        <taxon>Tremellales</taxon>
        <taxon>Cryptococcaceae</taxon>
        <taxon>Cryptococcus</taxon>
    </lineage>
</organism>
<accession>A0A5D3B8M2</accession>
<feature type="region of interest" description="Disordered" evidence="1">
    <location>
        <begin position="353"/>
        <end position="373"/>
    </location>
</feature>
<dbReference type="Gene3D" id="3.40.50.150">
    <property type="entry name" value="Vaccinia Virus protein VP39"/>
    <property type="match status" value="1"/>
</dbReference>
<feature type="region of interest" description="Disordered" evidence="1">
    <location>
        <begin position="200"/>
        <end position="271"/>
    </location>
</feature>
<dbReference type="AlphaFoldDB" id="A0A5D3B8M2"/>
<dbReference type="Proteomes" id="UP000322245">
    <property type="component" value="Unassembled WGS sequence"/>
</dbReference>
<gene>
    <name evidence="2" type="ORF">B9479_000007</name>
</gene>
<evidence type="ECO:0000256" key="1">
    <source>
        <dbReference type="SAM" id="MobiDB-lite"/>
    </source>
</evidence>
<protein>
    <submittedName>
        <fullName evidence="2">Uncharacterized protein</fullName>
    </submittedName>
</protein>
<feature type="region of interest" description="Disordered" evidence="1">
    <location>
        <begin position="1"/>
        <end position="97"/>
    </location>
</feature>
<feature type="compositionally biased region" description="Basic and acidic residues" evidence="1">
    <location>
        <begin position="206"/>
        <end position="215"/>
    </location>
</feature>
<sequence length="891" mass="97769">MPPSHYASPAVPLPPHQHQAKGYHASTLPLSYSPHHAAGSLSSSGTGTSTNISPHLGHHHEPPGHFFLNSHHSQNKAWPNLPSSSHAHHRRHRDDHSAEIPYHMLTVVIGRASSLGLRDVLRQAAANRKALGKDRFGTRPNLQLRRSSKTGGDLFERQDNLPSPFKPLTFDSHALITTPPLPPVDHIRDPPRDGDFFAGFAPPTERVGEDFRPDGIPRSSSAPSVPLLAMERRKSDASEPSALPGDNSAVAGTRPSSYHHNDDSFSNRGAVIFDGSEPREFTSSPKSSSFVQSQHQTIAVSRRATVKARNLSDQIHTTPRHHTLHQVIPDASDLSSYLGPELSAALQNRMMESGGSSLSGAGGSGGEARLRGLSDKVSPRLELEVTSGGLGGSSIALASRAKQKEHVTESEWSFEVPILEVMSQAIKGRLESLEMKEHYHLAEYGCHREIPNPILEESIKALSQQAHSRSQNSFTVVHQATPDFDTRILHANLASHPLSYLKSSSRSAPNVLTTFSFAAFASIALSAASVDFAVCSAGELTKLQGEIPPRPLYSFTSQAEEKEKHSGKDLVRFLEARSIEFKTGGILVLPFVARVGQEVDEHVRKQSFPPRASPCRLPASLPTSPHGSSFAHGISTPLTEIRPTIFSHTQQHATTPPVPLSKPGGKSYVPDMFQRMSQALSPAVQRLVSLGEIRTHVAPTLVDVPYWPRTLESVKSVLDKNKDWEILRDAGEEAVEGHFQMDDSDVADMEIDVNMADTSHSSSTFPTHREAESGEVIQYSKKEIMAWASEGVKIRRLCHPAWREFKSGRIDRGAYARRIAMYTHSVYEPHLKKVLRDKGRMDISHSENTIEEIFKILIEKCEVGALDALSIDVGVIVLRRKPRGPLDDSPR</sequence>
<name>A0A5D3B8M2_9TREE</name>
<evidence type="ECO:0000313" key="2">
    <source>
        <dbReference type="EMBL" id="TYJ59019.1"/>
    </source>
</evidence>
<feature type="compositionally biased region" description="Low complexity" evidence="1">
    <location>
        <begin position="39"/>
        <end position="50"/>
    </location>
</feature>
<reference evidence="2 3" key="1">
    <citation type="submission" date="2017-05" db="EMBL/GenBank/DDBJ databases">
        <title>The Genome Sequence of Tsuchiyaea wingfieldii DSM 27421.</title>
        <authorList>
            <person name="Cuomo C."/>
            <person name="Passer A."/>
            <person name="Billmyre B."/>
            <person name="Heitman J."/>
        </authorList>
    </citation>
    <scope>NUCLEOTIDE SEQUENCE [LARGE SCALE GENOMIC DNA]</scope>
    <source>
        <strain evidence="2 3">DSM 27421</strain>
    </source>
</reference>
<proteinExistence type="predicted"/>